<evidence type="ECO:0000256" key="6">
    <source>
        <dbReference type="HAMAP-Rule" id="MF_01023"/>
    </source>
</evidence>
<feature type="modified residue" description="N6-(pyridoxal phosphate)lysine" evidence="6">
    <location>
        <position position="224"/>
    </location>
</feature>
<dbReference type="PANTHER" id="PTHR43643:SF3">
    <property type="entry name" value="HISTIDINOL-PHOSPHATE AMINOTRANSFERASE"/>
    <property type="match status" value="1"/>
</dbReference>
<comment type="cofactor">
    <cofactor evidence="1 6">
        <name>pyridoxal 5'-phosphate</name>
        <dbReference type="ChEBI" id="CHEBI:597326"/>
    </cofactor>
</comment>
<dbReference type="InterPro" id="IPR015422">
    <property type="entry name" value="PyrdxlP-dep_Trfase_small"/>
</dbReference>
<dbReference type="GO" id="GO:0030170">
    <property type="term" value="F:pyridoxal phosphate binding"/>
    <property type="evidence" value="ECO:0007669"/>
    <property type="project" value="InterPro"/>
</dbReference>
<dbReference type="GO" id="GO:0004400">
    <property type="term" value="F:histidinol-phosphate transaminase activity"/>
    <property type="evidence" value="ECO:0007669"/>
    <property type="project" value="UniProtKB-UniRule"/>
</dbReference>
<keyword evidence="4 6" id="KW-0808">Transferase</keyword>
<comment type="catalytic activity">
    <reaction evidence="6">
        <text>L-histidinol phosphate + 2-oxoglutarate = 3-(imidazol-4-yl)-2-oxopropyl phosphate + L-glutamate</text>
        <dbReference type="Rhea" id="RHEA:23744"/>
        <dbReference type="ChEBI" id="CHEBI:16810"/>
        <dbReference type="ChEBI" id="CHEBI:29985"/>
        <dbReference type="ChEBI" id="CHEBI:57766"/>
        <dbReference type="ChEBI" id="CHEBI:57980"/>
        <dbReference type="EC" id="2.6.1.9"/>
    </reaction>
</comment>
<keyword evidence="6" id="KW-0028">Amino-acid biosynthesis</keyword>
<sequence>MIELRNFVKNIKPYKPGKPIEEVIRELGLKDEVVKLASNENPLGPSPKAIQAIKDKIGEINLYPDDNCFYLKKKMSEVFSIDMENIIVGSGSVELIELIFKAYVNPGDEIIMSEPSFIMYKIACQIFGGKRIAVPLKNYSHDIETMLKAITNKTKIIIVDNPINPTGTIIEKNAFDYFIRKIPDNVLLVVDEAYKEYIDNIDYPDTMDYLRSHSNLILLHTFSKIYGLAALRVGYGFSSKEIISALMKVRLPFNVNSIAQIAAKAALEDTEFVKKSLENNETGKRFLYEEFKKLGLEYIPTYGNFILTNFVSEAKEIFEAAQKRGVVLRTVYEYGLPNSLRITIGTPEQNRKLITVLKEVIK</sequence>
<dbReference type="InterPro" id="IPR015421">
    <property type="entry name" value="PyrdxlP-dep_Trfase_major"/>
</dbReference>
<dbReference type="Proteomes" id="UP000885826">
    <property type="component" value="Unassembled WGS sequence"/>
</dbReference>
<protein>
    <recommendedName>
        <fullName evidence="6">Histidinol-phosphate aminotransferase</fullName>
        <ecNumber evidence="6">2.6.1.9</ecNumber>
    </recommendedName>
    <alternativeName>
        <fullName evidence="6">Imidazole acetol-phosphate transaminase</fullName>
    </alternativeName>
</protein>
<dbReference type="Gene3D" id="3.90.1150.10">
    <property type="entry name" value="Aspartate Aminotransferase, domain 1"/>
    <property type="match status" value="1"/>
</dbReference>
<organism evidence="8 9">
    <name type="scientific">candidate division WOR-3 bacterium</name>
    <dbReference type="NCBI Taxonomy" id="2052148"/>
    <lineage>
        <taxon>Bacteria</taxon>
        <taxon>Bacteria division WOR-3</taxon>
    </lineage>
</organism>
<dbReference type="PANTHER" id="PTHR43643">
    <property type="entry name" value="HISTIDINOL-PHOSPHATE AMINOTRANSFERASE 2"/>
    <property type="match status" value="1"/>
</dbReference>
<comment type="subunit">
    <text evidence="2 6">Homodimer.</text>
</comment>
<dbReference type="CDD" id="cd00609">
    <property type="entry name" value="AAT_like"/>
    <property type="match status" value="1"/>
</dbReference>
<keyword evidence="6" id="KW-0368">Histidine biosynthesis</keyword>
<dbReference type="AlphaFoldDB" id="A0A9C9ENX8"/>
<dbReference type="InterPro" id="IPR004839">
    <property type="entry name" value="Aminotransferase_I/II_large"/>
</dbReference>
<feature type="domain" description="Aminotransferase class I/classII large" evidence="7">
    <location>
        <begin position="32"/>
        <end position="356"/>
    </location>
</feature>
<comment type="similarity">
    <text evidence="6">Belongs to the class-II pyridoxal-phosphate-dependent aminotransferase family. Histidinol-phosphate aminotransferase subfamily.</text>
</comment>
<evidence type="ECO:0000313" key="8">
    <source>
        <dbReference type="EMBL" id="HEC78816.1"/>
    </source>
</evidence>
<dbReference type="InterPro" id="IPR005861">
    <property type="entry name" value="HisP_aminotrans"/>
</dbReference>
<dbReference type="SUPFAM" id="SSF53383">
    <property type="entry name" value="PLP-dependent transferases"/>
    <property type="match status" value="1"/>
</dbReference>
<accession>A0A9C9ENX8</accession>
<evidence type="ECO:0000259" key="7">
    <source>
        <dbReference type="Pfam" id="PF00155"/>
    </source>
</evidence>
<evidence type="ECO:0000256" key="5">
    <source>
        <dbReference type="ARBA" id="ARBA00022898"/>
    </source>
</evidence>
<dbReference type="Gene3D" id="3.40.640.10">
    <property type="entry name" value="Type I PLP-dependent aspartate aminotransferase-like (Major domain)"/>
    <property type="match status" value="1"/>
</dbReference>
<dbReference type="InterPro" id="IPR015424">
    <property type="entry name" value="PyrdxlP-dep_Trfase"/>
</dbReference>
<comment type="caution">
    <text evidence="8">The sequence shown here is derived from an EMBL/GenBank/DDBJ whole genome shotgun (WGS) entry which is preliminary data.</text>
</comment>
<keyword evidence="5 6" id="KW-0663">Pyridoxal phosphate</keyword>
<dbReference type="NCBIfam" id="TIGR01141">
    <property type="entry name" value="hisC"/>
    <property type="match status" value="1"/>
</dbReference>
<evidence type="ECO:0000256" key="3">
    <source>
        <dbReference type="ARBA" id="ARBA00022576"/>
    </source>
</evidence>
<evidence type="ECO:0000256" key="4">
    <source>
        <dbReference type="ARBA" id="ARBA00022679"/>
    </source>
</evidence>
<dbReference type="GO" id="GO:0000105">
    <property type="term" value="P:L-histidine biosynthetic process"/>
    <property type="evidence" value="ECO:0007669"/>
    <property type="project" value="UniProtKB-UniRule"/>
</dbReference>
<reference evidence="8" key="1">
    <citation type="journal article" date="2020" name="mSystems">
        <title>Genome- and Community-Level Interaction Insights into Carbon Utilization and Element Cycling Functions of Hydrothermarchaeota in Hydrothermal Sediment.</title>
        <authorList>
            <person name="Zhou Z."/>
            <person name="Liu Y."/>
            <person name="Xu W."/>
            <person name="Pan J."/>
            <person name="Luo Z.H."/>
            <person name="Li M."/>
        </authorList>
    </citation>
    <scope>NUCLEOTIDE SEQUENCE</scope>
    <source>
        <strain evidence="8">HyVt-388</strain>
    </source>
</reference>
<proteinExistence type="inferred from homology"/>
<dbReference type="EC" id="2.6.1.9" evidence="6"/>
<dbReference type="InterPro" id="IPR050106">
    <property type="entry name" value="HistidinolP_aminotransfase"/>
</dbReference>
<evidence type="ECO:0000313" key="9">
    <source>
        <dbReference type="Proteomes" id="UP000885826"/>
    </source>
</evidence>
<dbReference type="EMBL" id="DRIG01000072">
    <property type="protein sequence ID" value="HEC78816.1"/>
    <property type="molecule type" value="Genomic_DNA"/>
</dbReference>
<evidence type="ECO:0000256" key="1">
    <source>
        <dbReference type="ARBA" id="ARBA00001933"/>
    </source>
</evidence>
<name>A0A9C9ENX8_UNCW3</name>
<comment type="pathway">
    <text evidence="6">Amino-acid biosynthesis; L-histidine biosynthesis; L-histidine from 5-phospho-alpha-D-ribose 1-diphosphate: step 7/9.</text>
</comment>
<dbReference type="HAMAP" id="MF_01023">
    <property type="entry name" value="HisC_aminotrans_2"/>
    <property type="match status" value="1"/>
</dbReference>
<evidence type="ECO:0000256" key="2">
    <source>
        <dbReference type="ARBA" id="ARBA00011738"/>
    </source>
</evidence>
<dbReference type="Pfam" id="PF00155">
    <property type="entry name" value="Aminotran_1_2"/>
    <property type="match status" value="1"/>
</dbReference>
<gene>
    <name evidence="6" type="primary">hisC</name>
    <name evidence="8" type="ORF">ENI34_06700</name>
</gene>
<keyword evidence="3 6" id="KW-0032">Aminotransferase</keyword>